<dbReference type="PANTHER" id="PTHR45746">
    <property type="entry name" value="LP21163P"/>
    <property type="match status" value="1"/>
</dbReference>
<dbReference type="GO" id="GO:0043005">
    <property type="term" value="C:neuron projection"/>
    <property type="evidence" value="ECO:0007669"/>
    <property type="project" value="TreeGrafter"/>
</dbReference>
<dbReference type="InterPro" id="IPR044926">
    <property type="entry name" value="RGS_subdomain_2"/>
</dbReference>
<dbReference type="GO" id="GO:0005886">
    <property type="term" value="C:plasma membrane"/>
    <property type="evidence" value="ECO:0007669"/>
    <property type="project" value="TreeGrafter"/>
</dbReference>
<feature type="domain" description="G protein gamma" evidence="3">
    <location>
        <begin position="101"/>
        <end position="165"/>
    </location>
</feature>
<keyword evidence="5" id="KW-1185">Reference proteome</keyword>
<reference evidence="4" key="1">
    <citation type="submission" date="2021-01" db="EMBL/GenBank/DDBJ databases">
        <title>A chromosome-scale assembly of European eel, Anguilla anguilla.</title>
        <authorList>
            <person name="Henkel C."/>
            <person name="Jong-Raadsen S.A."/>
            <person name="Dufour S."/>
            <person name="Weltzien F.-A."/>
            <person name="Palstra A.P."/>
            <person name="Pelster B."/>
            <person name="Spaink H.P."/>
            <person name="Van Den Thillart G.E."/>
            <person name="Jansen H."/>
            <person name="Zahm M."/>
            <person name="Klopp C."/>
            <person name="Cedric C."/>
            <person name="Louis A."/>
            <person name="Berthelot C."/>
            <person name="Parey E."/>
            <person name="Roest Crollius H."/>
            <person name="Montfort J."/>
            <person name="Robinson-Rechavi M."/>
            <person name="Bucao C."/>
            <person name="Bouchez O."/>
            <person name="Gislard M."/>
            <person name="Lluch J."/>
            <person name="Milhes M."/>
            <person name="Lampietro C."/>
            <person name="Lopez Roques C."/>
            <person name="Donnadieu C."/>
            <person name="Braasch I."/>
            <person name="Desvignes T."/>
            <person name="Postlethwait J."/>
            <person name="Bobe J."/>
            <person name="Guiguen Y."/>
            <person name="Dirks R."/>
        </authorList>
    </citation>
    <scope>NUCLEOTIDE SEQUENCE</scope>
    <source>
        <strain evidence="4">Tag_6206</strain>
        <tissue evidence="4">Liver</tissue>
    </source>
</reference>
<dbReference type="GO" id="GO:0007186">
    <property type="term" value="P:G protein-coupled receptor signaling pathway"/>
    <property type="evidence" value="ECO:0007669"/>
    <property type="project" value="InterPro"/>
</dbReference>
<dbReference type="Pfam" id="PF18148">
    <property type="entry name" value="RGS_DHEX"/>
    <property type="match status" value="1"/>
</dbReference>
<evidence type="ECO:0000313" key="4">
    <source>
        <dbReference type="EMBL" id="KAG5833011.1"/>
    </source>
</evidence>
<dbReference type="Proteomes" id="UP001044222">
    <property type="component" value="Chromosome 17"/>
</dbReference>
<gene>
    <name evidence="4" type="ORF">ANANG_G00297330</name>
</gene>
<dbReference type="SUPFAM" id="SSF48670">
    <property type="entry name" value="Transducin (heterotrimeric G protein), gamma chain"/>
    <property type="match status" value="1"/>
</dbReference>
<dbReference type="InterPro" id="IPR047016">
    <property type="entry name" value="RGS6/7/9/11"/>
</dbReference>
<dbReference type="Gene3D" id="1.10.1240.60">
    <property type="match status" value="1"/>
</dbReference>
<dbReference type="Pfam" id="PF00631">
    <property type="entry name" value="G-gamma"/>
    <property type="match status" value="1"/>
</dbReference>
<dbReference type="InterPro" id="IPR040759">
    <property type="entry name" value="RGS_DHEX"/>
</dbReference>
<dbReference type="EMBL" id="JAFIRN010000017">
    <property type="protein sequence ID" value="KAG5833011.1"/>
    <property type="molecule type" value="Genomic_DNA"/>
</dbReference>
<comment type="caution">
    <text evidence="4">The sequence shown here is derived from an EMBL/GenBank/DDBJ whole genome shotgun (WGS) entry which is preliminary data.</text>
</comment>
<dbReference type="InterPro" id="IPR036284">
    <property type="entry name" value="GGL_sf"/>
</dbReference>
<proteinExistence type="predicted"/>
<dbReference type="GO" id="GO:0005096">
    <property type="term" value="F:GTPase activator activity"/>
    <property type="evidence" value="ECO:0007669"/>
    <property type="project" value="TreeGrafter"/>
</dbReference>
<evidence type="ECO:0000256" key="1">
    <source>
        <dbReference type="ARBA" id="ARBA00022700"/>
    </source>
</evidence>
<protein>
    <recommendedName>
        <fullName evidence="2 3">G protein gamma domain-containing protein</fullName>
    </recommendedName>
</protein>
<name>A0A9D3LM51_ANGAN</name>
<dbReference type="InterPro" id="IPR047017">
    <property type="entry name" value="RGS6/7/9/11_DHEX_sf"/>
</dbReference>
<dbReference type="CDD" id="cd00068">
    <property type="entry name" value="GGL"/>
    <property type="match status" value="1"/>
</dbReference>
<evidence type="ECO:0000313" key="5">
    <source>
        <dbReference type="Proteomes" id="UP001044222"/>
    </source>
</evidence>
<evidence type="ECO:0000259" key="2">
    <source>
        <dbReference type="SMART" id="SM00224"/>
    </source>
</evidence>
<feature type="domain" description="G protein gamma" evidence="2">
    <location>
        <begin position="104"/>
        <end position="165"/>
    </location>
</feature>
<evidence type="ECO:0000259" key="3">
    <source>
        <dbReference type="SMART" id="SM01224"/>
    </source>
</evidence>
<keyword evidence="1" id="KW-0734">Signal transduction inhibitor</keyword>
<dbReference type="PANTHER" id="PTHR45746:SF8">
    <property type="entry name" value="REGULATOR OF G PROTEIN-SIGNALING 9A"/>
    <property type="match status" value="1"/>
</dbReference>
<dbReference type="InterPro" id="IPR036305">
    <property type="entry name" value="RGS_sf"/>
</dbReference>
<dbReference type="GO" id="GO:0005737">
    <property type="term" value="C:cytoplasm"/>
    <property type="evidence" value="ECO:0007669"/>
    <property type="project" value="TreeGrafter"/>
</dbReference>
<dbReference type="GO" id="GO:0008277">
    <property type="term" value="P:regulation of G protein-coupled receptor signaling pathway"/>
    <property type="evidence" value="ECO:0007669"/>
    <property type="project" value="InterPro"/>
</dbReference>
<sequence length="221" mass="26665">MDDTNYAIYLAKRNIRKKGVLETYEQEHYNHLHKWMNHKWDFIVLQAKEQHKAGKERKKPDRVVFDCQERAYWIVHKPPPRTFSAMDYGLDRHIDPNEDEKKSIEHYRRIIIFVQQYIMRSRTKSTVSLGALVKFVTTYKTHDPFLAPCLPSNPWLTDDSTYWELNMPNAEIPTQMRVEHWTFSFYELLNDPRGRADFWKFLKKEFSGEGRTWPSGRPQRR</sequence>
<dbReference type="SUPFAM" id="SSF48097">
    <property type="entry name" value="Regulator of G-protein signaling, RGS"/>
    <property type="match status" value="1"/>
</dbReference>
<dbReference type="Gene3D" id="1.10.167.10">
    <property type="entry name" value="Regulator of G-protein Signalling 4, domain 2"/>
    <property type="match status" value="1"/>
</dbReference>
<accession>A0A9D3LM51</accession>
<dbReference type="SMART" id="SM00224">
    <property type="entry name" value="GGL"/>
    <property type="match status" value="1"/>
</dbReference>
<dbReference type="InterPro" id="IPR015898">
    <property type="entry name" value="G-protein_gamma-like_dom"/>
</dbReference>
<dbReference type="SMART" id="SM01224">
    <property type="entry name" value="G_gamma"/>
    <property type="match status" value="1"/>
</dbReference>
<dbReference type="GO" id="GO:0009968">
    <property type="term" value="P:negative regulation of signal transduction"/>
    <property type="evidence" value="ECO:0007669"/>
    <property type="project" value="UniProtKB-KW"/>
</dbReference>
<organism evidence="4 5">
    <name type="scientific">Anguilla anguilla</name>
    <name type="common">European freshwater eel</name>
    <name type="synonym">Muraena anguilla</name>
    <dbReference type="NCBI Taxonomy" id="7936"/>
    <lineage>
        <taxon>Eukaryota</taxon>
        <taxon>Metazoa</taxon>
        <taxon>Chordata</taxon>
        <taxon>Craniata</taxon>
        <taxon>Vertebrata</taxon>
        <taxon>Euteleostomi</taxon>
        <taxon>Actinopterygii</taxon>
        <taxon>Neopterygii</taxon>
        <taxon>Teleostei</taxon>
        <taxon>Anguilliformes</taxon>
        <taxon>Anguillidae</taxon>
        <taxon>Anguilla</taxon>
    </lineage>
</organism>
<dbReference type="Gene3D" id="4.10.260.10">
    <property type="entry name" value="Transducin (heterotrimeric G protein), gamma chain"/>
    <property type="match status" value="1"/>
</dbReference>
<dbReference type="AlphaFoldDB" id="A0A9D3LM51"/>